<name>A0A2N0R2Z1_9GLOM</name>
<reference evidence="1 2" key="1">
    <citation type="submission" date="2017-10" db="EMBL/GenBank/DDBJ databases">
        <title>Extensive intraspecific genome diversity in a model arbuscular mycorrhizal fungus.</title>
        <authorList>
            <person name="Chen E.C.H."/>
            <person name="Morin E."/>
            <person name="Baudet D."/>
            <person name="Noel J."/>
            <person name="Ndikumana S."/>
            <person name="Charron P."/>
            <person name="St-Onge C."/>
            <person name="Giorgi J."/>
            <person name="Grigoriev I.V."/>
            <person name="Roux C."/>
            <person name="Martin F.M."/>
            <person name="Corradi N."/>
        </authorList>
    </citation>
    <scope>NUCLEOTIDE SEQUENCE [LARGE SCALE GENOMIC DNA]</scope>
    <source>
        <strain evidence="1 2">A1</strain>
    </source>
</reference>
<evidence type="ECO:0000313" key="1">
    <source>
        <dbReference type="EMBL" id="PKC57677.1"/>
    </source>
</evidence>
<comment type="caution">
    <text evidence="1">The sequence shown here is derived from an EMBL/GenBank/DDBJ whole genome shotgun (WGS) entry which is preliminary data.</text>
</comment>
<reference evidence="1 2" key="2">
    <citation type="submission" date="2017-10" db="EMBL/GenBank/DDBJ databases">
        <title>Genome analyses suggest a sexual origin of heterokaryosis in a supposedly ancient asexual fungus.</title>
        <authorList>
            <person name="Corradi N."/>
            <person name="Sedzielewska K."/>
            <person name="Noel J."/>
            <person name="Charron P."/>
            <person name="Farinelli L."/>
            <person name="Marton T."/>
            <person name="Kruger M."/>
            <person name="Pelin A."/>
            <person name="Brachmann A."/>
            <person name="Corradi N."/>
        </authorList>
    </citation>
    <scope>NUCLEOTIDE SEQUENCE [LARGE SCALE GENOMIC DNA]</scope>
    <source>
        <strain evidence="1 2">A1</strain>
    </source>
</reference>
<sequence length="219" mass="25370">MLTLDGKNLLTHKELFYKRFIKKRLIRTKTIKNRWFKLEAELIDNISINRKIKNDIFEKIKTTYSSNLKGEDLIPIAADPRAKKFVWTIKNVMLEQKCCMGKKSKTFDKRILRIIQVPDRYLADDIRTAIEDDDIGVEDQNINKKFAMGEKCNNNLSLEKLLMINNKVKENSSNGKKIHIYIDGSVINSGSENIVGLADLNVYNHNLTELYAMIEKSTN</sequence>
<organism evidence="1 2">
    <name type="scientific">Rhizophagus irregularis</name>
    <dbReference type="NCBI Taxonomy" id="588596"/>
    <lineage>
        <taxon>Eukaryota</taxon>
        <taxon>Fungi</taxon>
        <taxon>Fungi incertae sedis</taxon>
        <taxon>Mucoromycota</taxon>
        <taxon>Glomeromycotina</taxon>
        <taxon>Glomeromycetes</taxon>
        <taxon>Glomerales</taxon>
        <taxon>Glomeraceae</taxon>
        <taxon>Rhizophagus</taxon>
    </lineage>
</organism>
<dbReference type="AlphaFoldDB" id="A0A2N0R2Z1"/>
<proteinExistence type="predicted"/>
<protein>
    <submittedName>
        <fullName evidence="1">Uncharacterized protein</fullName>
    </submittedName>
</protein>
<gene>
    <name evidence="1" type="ORF">RhiirA1_472141</name>
</gene>
<dbReference type="VEuPathDB" id="FungiDB:RhiirFUN_023109"/>
<dbReference type="Proteomes" id="UP000232688">
    <property type="component" value="Unassembled WGS sequence"/>
</dbReference>
<dbReference type="VEuPathDB" id="FungiDB:RhiirA1_472141"/>
<dbReference type="EMBL" id="LLXH01001756">
    <property type="protein sequence ID" value="PKC57677.1"/>
    <property type="molecule type" value="Genomic_DNA"/>
</dbReference>
<dbReference type="VEuPathDB" id="FungiDB:FUN_017743"/>
<evidence type="ECO:0000313" key="2">
    <source>
        <dbReference type="Proteomes" id="UP000232688"/>
    </source>
</evidence>
<accession>A0A2N0R2Z1</accession>